<protein>
    <submittedName>
        <fullName evidence="2">Uncharacterized protein</fullName>
    </submittedName>
</protein>
<evidence type="ECO:0000313" key="3">
    <source>
        <dbReference type="Proteomes" id="UP000198868"/>
    </source>
</evidence>
<evidence type="ECO:0000313" key="2">
    <source>
        <dbReference type="EMBL" id="CUW19089.1"/>
    </source>
</evidence>
<proteinExistence type="predicted"/>
<comment type="caution">
    <text evidence="2">The sequence shown here is derived from an EMBL/GenBank/DDBJ whole genome shotgun (WGS) entry which is preliminary data.</text>
</comment>
<dbReference type="EMBL" id="FBTB01000016">
    <property type="protein sequence ID" value="CUW12934.1"/>
    <property type="molecule type" value="Genomic_DNA"/>
</dbReference>
<dbReference type="AlphaFoldDB" id="A0AAN2QWJ6"/>
<organism evidence="2 3">
    <name type="scientific">Leuconostoc inhae</name>
    <dbReference type="NCBI Taxonomy" id="178001"/>
    <lineage>
        <taxon>Bacteria</taxon>
        <taxon>Bacillati</taxon>
        <taxon>Bacillota</taxon>
        <taxon>Bacilli</taxon>
        <taxon>Lactobacillales</taxon>
        <taxon>Lactobacillaceae</taxon>
        <taxon>Leuconostoc</taxon>
    </lineage>
</organism>
<reference evidence="3 4" key="1">
    <citation type="submission" date="2015-12" db="EMBL/GenBank/DDBJ databases">
        <authorList>
            <person name="Andreevskaya M."/>
        </authorList>
    </citation>
    <scope>NUCLEOTIDE SEQUENCE [LARGE SCALE GENOMIC DNA]</scope>
    <source>
        <strain evidence="1 4">KSL4-2</strain>
        <strain evidence="2 3">PL111</strain>
    </source>
</reference>
<name>A0AAN2QWJ6_9LACO</name>
<dbReference type="Proteomes" id="UP000198868">
    <property type="component" value="Unassembled WGS sequence"/>
</dbReference>
<dbReference type="Proteomes" id="UP000199047">
    <property type="component" value="Unassembled WGS sequence"/>
</dbReference>
<gene>
    <name evidence="1" type="ORF">KSL4_1792</name>
    <name evidence="2" type="ORF">PL111_1012</name>
</gene>
<evidence type="ECO:0000313" key="4">
    <source>
        <dbReference type="Proteomes" id="UP000199047"/>
    </source>
</evidence>
<sequence>MKLLNDSTITMSMDDLLQHEKQVINTQLTSGYIYFAY</sequence>
<dbReference type="EMBL" id="FBTU01000026">
    <property type="protein sequence ID" value="CUW19089.1"/>
    <property type="molecule type" value="Genomic_DNA"/>
</dbReference>
<keyword evidence="4" id="KW-1185">Reference proteome</keyword>
<evidence type="ECO:0000313" key="1">
    <source>
        <dbReference type="EMBL" id="CUW12934.1"/>
    </source>
</evidence>
<accession>A0AAN2QWJ6</accession>